<dbReference type="Proteomes" id="UP001150942">
    <property type="component" value="Unassembled WGS sequence"/>
</dbReference>
<comment type="cofactor">
    <cofactor evidence="1 8">
        <name>heme</name>
        <dbReference type="ChEBI" id="CHEBI:30413"/>
    </cofactor>
</comment>
<reference evidence="11" key="2">
    <citation type="journal article" date="2023" name="IMA Fungus">
        <title>Comparative genomic study of the Penicillium genus elucidates a diverse pangenome and 15 lateral gene transfer events.</title>
        <authorList>
            <person name="Petersen C."/>
            <person name="Sorensen T."/>
            <person name="Nielsen M.R."/>
            <person name="Sondergaard T.E."/>
            <person name="Sorensen J.L."/>
            <person name="Fitzpatrick D.A."/>
            <person name="Frisvad J.C."/>
            <person name="Nielsen K.L."/>
        </authorList>
    </citation>
    <scope>NUCLEOTIDE SEQUENCE</scope>
    <source>
        <strain evidence="11">IBT 20477</strain>
    </source>
</reference>
<dbReference type="GO" id="GO:0004497">
    <property type="term" value="F:monooxygenase activity"/>
    <property type="evidence" value="ECO:0007669"/>
    <property type="project" value="UniProtKB-KW"/>
</dbReference>
<evidence type="ECO:0000256" key="2">
    <source>
        <dbReference type="ARBA" id="ARBA00010617"/>
    </source>
</evidence>
<evidence type="ECO:0000256" key="1">
    <source>
        <dbReference type="ARBA" id="ARBA00001971"/>
    </source>
</evidence>
<dbReference type="InterPro" id="IPR001128">
    <property type="entry name" value="Cyt_P450"/>
</dbReference>
<evidence type="ECO:0000256" key="5">
    <source>
        <dbReference type="ARBA" id="ARBA00023002"/>
    </source>
</evidence>
<evidence type="ECO:0000313" key="12">
    <source>
        <dbReference type="Proteomes" id="UP001150942"/>
    </source>
</evidence>
<keyword evidence="10" id="KW-1133">Transmembrane helix</keyword>
<dbReference type="GO" id="GO:0043386">
    <property type="term" value="P:mycotoxin biosynthetic process"/>
    <property type="evidence" value="ECO:0007669"/>
    <property type="project" value="UniProtKB-ARBA"/>
</dbReference>
<protein>
    <recommendedName>
        <fullName evidence="13">Pisatin demethylase</fullName>
    </recommendedName>
</protein>
<dbReference type="GO" id="GO:0016705">
    <property type="term" value="F:oxidoreductase activity, acting on paired donors, with incorporation or reduction of molecular oxygen"/>
    <property type="evidence" value="ECO:0007669"/>
    <property type="project" value="InterPro"/>
</dbReference>
<keyword evidence="4 8" id="KW-0479">Metal-binding</keyword>
<evidence type="ECO:0000256" key="8">
    <source>
        <dbReference type="PIRSR" id="PIRSR602401-1"/>
    </source>
</evidence>
<dbReference type="CDD" id="cd11060">
    <property type="entry name" value="CYP57A1-like"/>
    <property type="match status" value="1"/>
</dbReference>
<keyword evidence="6 8" id="KW-0408">Iron</keyword>
<keyword evidence="12" id="KW-1185">Reference proteome</keyword>
<evidence type="ECO:0008006" key="13">
    <source>
        <dbReference type="Google" id="ProtNLM"/>
    </source>
</evidence>
<keyword evidence="7 9" id="KW-0503">Monooxygenase</keyword>
<dbReference type="PRINTS" id="PR00463">
    <property type="entry name" value="EP450I"/>
</dbReference>
<dbReference type="FunFam" id="1.10.630.10:FF:000050">
    <property type="entry name" value="Cytochrome P450 monooxygenase"/>
    <property type="match status" value="1"/>
</dbReference>
<dbReference type="GO" id="GO:0005506">
    <property type="term" value="F:iron ion binding"/>
    <property type="evidence" value="ECO:0007669"/>
    <property type="project" value="InterPro"/>
</dbReference>
<proteinExistence type="inferred from homology"/>
<keyword evidence="5 9" id="KW-0560">Oxidoreductase</keyword>
<evidence type="ECO:0000256" key="6">
    <source>
        <dbReference type="ARBA" id="ARBA00023004"/>
    </source>
</evidence>
<evidence type="ECO:0000256" key="10">
    <source>
        <dbReference type="SAM" id="Phobius"/>
    </source>
</evidence>
<dbReference type="Gene3D" id="1.10.630.10">
    <property type="entry name" value="Cytochrome P450"/>
    <property type="match status" value="1"/>
</dbReference>
<evidence type="ECO:0000256" key="3">
    <source>
        <dbReference type="ARBA" id="ARBA00022617"/>
    </source>
</evidence>
<dbReference type="InterPro" id="IPR002401">
    <property type="entry name" value="Cyt_P450_E_grp-I"/>
</dbReference>
<keyword evidence="10" id="KW-0472">Membrane</keyword>
<name>A0A9W9N5B1_9EURO</name>
<keyword evidence="10" id="KW-0812">Transmembrane</keyword>
<dbReference type="PROSITE" id="PS00086">
    <property type="entry name" value="CYTOCHROME_P450"/>
    <property type="match status" value="1"/>
</dbReference>
<feature type="transmembrane region" description="Helical" evidence="10">
    <location>
        <begin position="12"/>
        <end position="29"/>
    </location>
</feature>
<dbReference type="PANTHER" id="PTHR24305">
    <property type="entry name" value="CYTOCHROME P450"/>
    <property type="match status" value="1"/>
</dbReference>
<dbReference type="EMBL" id="JAPQKQ010000001">
    <property type="protein sequence ID" value="KAJ5213039.1"/>
    <property type="molecule type" value="Genomic_DNA"/>
</dbReference>
<comment type="similarity">
    <text evidence="2 9">Belongs to the cytochrome P450 family.</text>
</comment>
<organism evidence="11 12">
    <name type="scientific">Penicillium cf. viridicatum</name>
    <dbReference type="NCBI Taxonomy" id="2972119"/>
    <lineage>
        <taxon>Eukaryota</taxon>
        <taxon>Fungi</taxon>
        <taxon>Dikarya</taxon>
        <taxon>Ascomycota</taxon>
        <taxon>Pezizomycotina</taxon>
        <taxon>Eurotiomycetes</taxon>
        <taxon>Eurotiomycetidae</taxon>
        <taxon>Eurotiales</taxon>
        <taxon>Aspergillaceae</taxon>
        <taxon>Penicillium</taxon>
    </lineage>
</organism>
<dbReference type="AlphaFoldDB" id="A0A9W9N5B1"/>
<dbReference type="SUPFAM" id="SSF48264">
    <property type="entry name" value="Cytochrome P450"/>
    <property type="match status" value="1"/>
</dbReference>
<comment type="caution">
    <text evidence="11">The sequence shown here is derived from an EMBL/GenBank/DDBJ whole genome shotgun (WGS) entry which is preliminary data.</text>
</comment>
<dbReference type="InterPro" id="IPR017972">
    <property type="entry name" value="Cyt_P450_CS"/>
</dbReference>
<keyword evidence="3 8" id="KW-0349">Heme</keyword>
<evidence type="ECO:0000256" key="4">
    <source>
        <dbReference type="ARBA" id="ARBA00022723"/>
    </source>
</evidence>
<dbReference type="InterPro" id="IPR036396">
    <property type="entry name" value="Cyt_P450_sf"/>
</dbReference>
<dbReference type="Pfam" id="PF00067">
    <property type="entry name" value="p450"/>
    <property type="match status" value="1"/>
</dbReference>
<dbReference type="GO" id="GO:0020037">
    <property type="term" value="F:heme binding"/>
    <property type="evidence" value="ECO:0007669"/>
    <property type="project" value="InterPro"/>
</dbReference>
<feature type="binding site" description="axial binding residue" evidence="8">
    <location>
        <position position="443"/>
    </location>
    <ligand>
        <name>heme</name>
        <dbReference type="ChEBI" id="CHEBI:30413"/>
    </ligand>
    <ligandPart>
        <name>Fe</name>
        <dbReference type="ChEBI" id="CHEBI:18248"/>
    </ligandPart>
</feature>
<evidence type="ECO:0000256" key="7">
    <source>
        <dbReference type="ARBA" id="ARBA00023033"/>
    </source>
</evidence>
<dbReference type="PANTHER" id="PTHR24305:SF190">
    <property type="entry name" value="P450, PUTATIVE (EUROFUNG)-RELATED"/>
    <property type="match status" value="1"/>
</dbReference>
<evidence type="ECO:0000256" key="9">
    <source>
        <dbReference type="RuleBase" id="RU000461"/>
    </source>
</evidence>
<dbReference type="InterPro" id="IPR050121">
    <property type="entry name" value="Cytochrome_P450_monoxygenase"/>
</dbReference>
<evidence type="ECO:0000313" key="11">
    <source>
        <dbReference type="EMBL" id="KAJ5213039.1"/>
    </source>
</evidence>
<dbReference type="OrthoDB" id="3934656at2759"/>
<dbReference type="PRINTS" id="PR00385">
    <property type="entry name" value="P450"/>
</dbReference>
<accession>A0A9W9N5B1</accession>
<gene>
    <name evidence="11" type="ORF">N7449_000208</name>
</gene>
<sequence length="509" mass="56970">MISQLANLQYDLPMLITAASILLILRYLLVAPFSPLYDVKGPTLARYTRLWEVYKNWQGQLEHVTVALHKQYGSIVRLAPNRYSISDPKAIRTIYGTGSKFGKSDYYTPFGTPLDHKDVFSETSNEKHALERRKISNMYAMSSLVSYEPFVDKVNGDFMAALADHAQHGRAFDLFTWMQFYAFDVIGEITLGRSFGLLEAGHDKDGLLHAVHVGSISYGSSMGLIPEIHQLYLWSQKVLPINSHWKVTQGVILREISARLQGVSTSDRKDFLAKCIELSKAGKMDQSTTNNVLGSNIGAGSDTTGISMCAIIYFLMKHPNCLQKLRDEIETADRQGNISNPVAFQEAQRLPYLQATIKEALRLHAAVGQILSRVVPEGGAQIAGRHFPQGTVVGVNAWVIHNDESIWGKDVQEFRPERWLVDKERLSFLDQNYLAFGAGSRTCIGKNISLLEMTKLLPQLVQRFDFVPAGDSQWTTSSGWFVKQSIRVKVIDRERKTKMSGSPEIGHGA</sequence>
<reference evidence="11" key="1">
    <citation type="submission" date="2022-11" db="EMBL/GenBank/DDBJ databases">
        <authorList>
            <person name="Petersen C."/>
        </authorList>
    </citation>
    <scope>NUCLEOTIDE SEQUENCE</scope>
    <source>
        <strain evidence="11">IBT 20477</strain>
    </source>
</reference>